<sequence>MALVVHTGDIPHNHPIPVLKKASIQIRQSYRQAIRATGTVGATVMKVDNEFAPALQDKRVKRGLVYDVKMEQYPAGLDVAGAFKLFYDDIIEEASQGAVHSPVHNGTRRRHHDHHLPRRAHEALGRHGCYHHLRLRQWDQCQFYERLFDKFQAVKLEITGKPIAFKRFVAGGNLIAMNSDIEGPGGGAPHAKSNDPEYSNLSNVSATALSSA</sequence>
<name>A0AAD7MXB0_9AGAR</name>
<comment type="caution">
    <text evidence="2">The sequence shown here is derived from an EMBL/GenBank/DDBJ whole genome shotgun (WGS) entry which is preliminary data.</text>
</comment>
<evidence type="ECO:0000313" key="3">
    <source>
        <dbReference type="Proteomes" id="UP001215598"/>
    </source>
</evidence>
<evidence type="ECO:0000313" key="2">
    <source>
        <dbReference type="EMBL" id="KAJ7736682.1"/>
    </source>
</evidence>
<accession>A0AAD7MXB0</accession>
<feature type="region of interest" description="Disordered" evidence="1">
    <location>
        <begin position="184"/>
        <end position="212"/>
    </location>
</feature>
<proteinExistence type="predicted"/>
<reference evidence="2" key="1">
    <citation type="submission" date="2023-03" db="EMBL/GenBank/DDBJ databases">
        <title>Massive genome expansion in bonnet fungi (Mycena s.s.) driven by repeated elements and novel gene families across ecological guilds.</title>
        <authorList>
            <consortium name="Lawrence Berkeley National Laboratory"/>
            <person name="Harder C.B."/>
            <person name="Miyauchi S."/>
            <person name="Viragh M."/>
            <person name="Kuo A."/>
            <person name="Thoen E."/>
            <person name="Andreopoulos B."/>
            <person name="Lu D."/>
            <person name="Skrede I."/>
            <person name="Drula E."/>
            <person name="Henrissat B."/>
            <person name="Morin E."/>
            <person name="Kohler A."/>
            <person name="Barry K."/>
            <person name="LaButti K."/>
            <person name="Morin E."/>
            <person name="Salamov A."/>
            <person name="Lipzen A."/>
            <person name="Mereny Z."/>
            <person name="Hegedus B."/>
            <person name="Baldrian P."/>
            <person name="Stursova M."/>
            <person name="Weitz H."/>
            <person name="Taylor A."/>
            <person name="Grigoriev I.V."/>
            <person name="Nagy L.G."/>
            <person name="Martin F."/>
            <person name="Kauserud H."/>
        </authorList>
    </citation>
    <scope>NUCLEOTIDE SEQUENCE</scope>
    <source>
        <strain evidence="2">CBHHK182m</strain>
    </source>
</reference>
<evidence type="ECO:0000256" key="1">
    <source>
        <dbReference type="SAM" id="MobiDB-lite"/>
    </source>
</evidence>
<keyword evidence="3" id="KW-1185">Reference proteome</keyword>
<gene>
    <name evidence="2" type="ORF">B0H16DRAFT_1466572</name>
</gene>
<dbReference type="Proteomes" id="UP001215598">
    <property type="component" value="Unassembled WGS sequence"/>
</dbReference>
<protein>
    <submittedName>
        <fullName evidence="2">Uncharacterized protein</fullName>
    </submittedName>
</protein>
<feature type="compositionally biased region" description="Polar residues" evidence="1">
    <location>
        <begin position="196"/>
        <end position="212"/>
    </location>
</feature>
<organism evidence="2 3">
    <name type="scientific">Mycena metata</name>
    <dbReference type="NCBI Taxonomy" id="1033252"/>
    <lineage>
        <taxon>Eukaryota</taxon>
        <taxon>Fungi</taxon>
        <taxon>Dikarya</taxon>
        <taxon>Basidiomycota</taxon>
        <taxon>Agaricomycotina</taxon>
        <taxon>Agaricomycetes</taxon>
        <taxon>Agaricomycetidae</taxon>
        <taxon>Agaricales</taxon>
        <taxon>Marasmiineae</taxon>
        <taxon>Mycenaceae</taxon>
        <taxon>Mycena</taxon>
    </lineage>
</organism>
<dbReference type="EMBL" id="JARKIB010000120">
    <property type="protein sequence ID" value="KAJ7736682.1"/>
    <property type="molecule type" value="Genomic_DNA"/>
</dbReference>
<dbReference type="AlphaFoldDB" id="A0AAD7MXB0"/>